<accession>A0ABY5I745</accession>
<proteinExistence type="predicted"/>
<evidence type="ECO:0000256" key="1">
    <source>
        <dbReference type="SAM" id="Phobius"/>
    </source>
</evidence>
<dbReference type="PANTHER" id="PTHR40078">
    <property type="entry name" value="INTEGRAL MEMBRANE PROTEIN-RELATED"/>
    <property type="match status" value="1"/>
</dbReference>
<keyword evidence="1" id="KW-1133">Transmembrane helix</keyword>
<dbReference type="EMBL" id="CP101620">
    <property type="protein sequence ID" value="UTY39765.1"/>
    <property type="molecule type" value="Genomic_DNA"/>
</dbReference>
<dbReference type="RefSeq" id="WP_290141146.1">
    <property type="nucleotide sequence ID" value="NZ_CP101620.1"/>
</dbReference>
<dbReference type="PANTHER" id="PTHR40078:SF1">
    <property type="entry name" value="INTEGRAL MEMBRANE PROTEIN"/>
    <property type="match status" value="1"/>
</dbReference>
<keyword evidence="1" id="KW-0472">Membrane</keyword>
<feature type="transmembrane region" description="Helical" evidence="1">
    <location>
        <begin position="49"/>
        <end position="69"/>
    </location>
</feature>
<protein>
    <recommendedName>
        <fullName evidence="4">Membrane protein YczE</fullName>
    </recommendedName>
</protein>
<feature type="transmembrane region" description="Helical" evidence="1">
    <location>
        <begin position="110"/>
        <end position="137"/>
    </location>
</feature>
<reference evidence="2" key="1">
    <citation type="submission" date="2022-07" db="EMBL/GenBank/DDBJ databases">
        <title>Faecal culturing of patients with breast cancer.</title>
        <authorList>
            <person name="Teng N.M.Y."/>
            <person name="Kiu R."/>
            <person name="Evans R."/>
            <person name="Baker D.J."/>
            <person name="Zenner C."/>
            <person name="Robinson S.D."/>
            <person name="Hall L.J."/>
        </authorList>
    </citation>
    <scope>NUCLEOTIDE SEQUENCE</scope>
    <source>
        <strain evidence="2">LH1062</strain>
    </source>
</reference>
<keyword evidence="1" id="KW-0812">Transmembrane</keyword>
<organism evidence="2 3">
    <name type="scientific">Allocoprobacillus halotolerans</name>
    <dbReference type="NCBI Taxonomy" id="2944914"/>
    <lineage>
        <taxon>Bacteria</taxon>
        <taxon>Bacillati</taxon>
        <taxon>Bacillota</taxon>
        <taxon>Erysipelotrichia</taxon>
        <taxon>Erysipelotrichales</taxon>
        <taxon>Erysipelotrichaceae</taxon>
        <taxon>Allocoprobacillus</taxon>
    </lineage>
</organism>
<dbReference type="Proteomes" id="UP001060112">
    <property type="component" value="Chromosome"/>
</dbReference>
<evidence type="ECO:0000313" key="2">
    <source>
        <dbReference type="EMBL" id="UTY39765.1"/>
    </source>
</evidence>
<name>A0ABY5I745_9FIRM</name>
<evidence type="ECO:0000313" key="3">
    <source>
        <dbReference type="Proteomes" id="UP001060112"/>
    </source>
</evidence>
<sequence>MKKNLYQYFILLLLICFNAALVALALKVNVGVDSWAAFSQSLANAMHVKVGTMETILNCLCVFLELIILKKHFTWKHMMQIPLSFLIGYVINFVYYNILTFEFTYYPMKIIIIIGVYILSAIIVALIMTMNLITYPLEGVCHAFCQKYQYPFHQCRQGIDILCIIISLLLSFVLSMPFVVREGTVIGMILFGPMLGFAMKIIKSKQKNLS</sequence>
<keyword evidence="3" id="KW-1185">Reference proteome</keyword>
<feature type="transmembrane region" description="Helical" evidence="1">
    <location>
        <begin position="185"/>
        <end position="202"/>
    </location>
</feature>
<feature type="transmembrane region" description="Helical" evidence="1">
    <location>
        <begin position="158"/>
        <end position="179"/>
    </location>
</feature>
<gene>
    <name evidence="2" type="ORF">NMU03_02845</name>
</gene>
<feature type="transmembrane region" description="Helical" evidence="1">
    <location>
        <begin position="81"/>
        <end position="98"/>
    </location>
</feature>
<dbReference type="Pfam" id="PF19700">
    <property type="entry name" value="DUF6198"/>
    <property type="match status" value="1"/>
</dbReference>
<dbReference type="InterPro" id="IPR038750">
    <property type="entry name" value="YczE/YyaS-like"/>
</dbReference>
<evidence type="ECO:0008006" key="4">
    <source>
        <dbReference type="Google" id="ProtNLM"/>
    </source>
</evidence>